<dbReference type="PANTHER" id="PTHR13464:SF0">
    <property type="entry name" value="SAP30-BINDING PROTEIN"/>
    <property type="match status" value="1"/>
</dbReference>
<dbReference type="OrthoDB" id="1714508at2759"/>
<dbReference type="Pfam" id="PF07818">
    <property type="entry name" value="HCNGP"/>
    <property type="match status" value="1"/>
</dbReference>
<protein>
    <recommendedName>
        <fullName evidence="4">HCNGP-like protein</fullName>
    </recommendedName>
</protein>
<evidence type="ECO:0000313" key="2">
    <source>
        <dbReference type="EMBL" id="KXT06368.1"/>
    </source>
</evidence>
<dbReference type="STRING" id="321146.A0A139HV89"/>
<feature type="region of interest" description="Disordered" evidence="1">
    <location>
        <begin position="18"/>
        <end position="140"/>
    </location>
</feature>
<keyword evidence="3" id="KW-1185">Reference proteome</keyword>
<reference evidence="2 3" key="1">
    <citation type="submission" date="2015-07" db="EMBL/GenBank/DDBJ databases">
        <title>Comparative genomics of the Sigatoka disease complex on banana suggests a link between parallel evolutionary changes in Pseudocercospora fijiensis and Pseudocercospora eumusae and increased virulence on the banana host.</title>
        <authorList>
            <person name="Chang T.-C."/>
            <person name="Salvucci A."/>
            <person name="Crous P.W."/>
            <person name="Stergiopoulos I."/>
        </authorList>
    </citation>
    <scope>NUCLEOTIDE SEQUENCE [LARGE SCALE GENOMIC DNA]</scope>
    <source>
        <strain evidence="2 3">CBS 114824</strain>
    </source>
</reference>
<evidence type="ECO:0000313" key="3">
    <source>
        <dbReference type="Proteomes" id="UP000070133"/>
    </source>
</evidence>
<dbReference type="PANTHER" id="PTHR13464">
    <property type="entry name" value="TRANSCRIPTIONAL REGULATOR PROTEIN HCNGP"/>
    <property type="match status" value="1"/>
</dbReference>
<dbReference type="EMBL" id="LFZN01000007">
    <property type="protein sequence ID" value="KXT06367.1"/>
    <property type="molecule type" value="Genomic_DNA"/>
</dbReference>
<evidence type="ECO:0008006" key="4">
    <source>
        <dbReference type="Google" id="ProtNLM"/>
    </source>
</evidence>
<dbReference type="AlphaFoldDB" id="A0A139HV89"/>
<dbReference type="GO" id="GO:0006355">
    <property type="term" value="P:regulation of DNA-templated transcription"/>
    <property type="evidence" value="ECO:0007669"/>
    <property type="project" value="InterPro"/>
</dbReference>
<proteinExistence type="predicted"/>
<dbReference type="InterPro" id="IPR012479">
    <property type="entry name" value="SAP30BP"/>
</dbReference>
<comment type="caution">
    <text evidence="2">The sequence shown here is derived from an EMBL/GenBank/DDBJ whole genome shotgun (WGS) entry which is preliminary data.</text>
</comment>
<sequence>MFQHSLAFAKMNRLVAYGSSDEEDDIQPEKPAKIAKIDPGAASTISQEGATYPTHAVTPAKAQPSAINTPTAHIPPSGPAPGPSAVPDESHIPVAEDDSGPPLSPYTYERQRLRELTVPTVPNFDIPDSPPPPARNSEEAAALAATTKKLEKFLELKKKGVHFNERLQNSSSLRNPSLLPKLMEFAGISQEDSYRSSLPEGLGVTVRWPEECYIENLFKQNERREKKQARAPGDKLDFVPAKSAGSTPGDAPRKCKSHKR</sequence>
<dbReference type="EMBL" id="LFZN01000007">
    <property type="protein sequence ID" value="KXT06368.1"/>
    <property type="molecule type" value="Genomic_DNA"/>
</dbReference>
<feature type="region of interest" description="Disordered" evidence="1">
    <location>
        <begin position="220"/>
        <end position="260"/>
    </location>
</feature>
<gene>
    <name evidence="2" type="ORF">AC578_9146</name>
</gene>
<evidence type="ECO:0000256" key="1">
    <source>
        <dbReference type="SAM" id="MobiDB-lite"/>
    </source>
</evidence>
<organism evidence="2 3">
    <name type="scientific">Pseudocercospora eumusae</name>
    <dbReference type="NCBI Taxonomy" id="321146"/>
    <lineage>
        <taxon>Eukaryota</taxon>
        <taxon>Fungi</taxon>
        <taxon>Dikarya</taxon>
        <taxon>Ascomycota</taxon>
        <taxon>Pezizomycotina</taxon>
        <taxon>Dothideomycetes</taxon>
        <taxon>Dothideomycetidae</taxon>
        <taxon>Mycosphaerellales</taxon>
        <taxon>Mycosphaerellaceae</taxon>
        <taxon>Pseudocercospora</taxon>
    </lineage>
</organism>
<dbReference type="GO" id="GO:0005634">
    <property type="term" value="C:nucleus"/>
    <property type="evidence" value="ECO:0007669"/>
    <property type="project" value="TreeGrafter"/>
</dbReference>
<name>A0A139HV89_9PEZI</name>
<accession>A0A139HV89</accession>
<feature type="compositionally biased region" description="Basic and acidic residues" evidence="1">
    <location>
        <begin position="27"/>
        <end position="36"/>
    </location>
</feature>
<dbReference type="Proteomes" id="UP000070133">
    <property type="component" value="Unassembled WGS sequence"/>
</dbReference>